<evidence type="ECO:0000256" key="1">
    <source>
        <dbReference type="SAM" id="MobiDB-lite"/>
    </source>
</evidence>
<organism evidence="2 3">
    <name type="scientific">Candidatus Taylorbacteria bacterium RIFCSPHIGHO2_01_FULL_51_15</name>
    <dbReference type="NCBI Taxonomy" id="1802304"/>
    <lineage>
        <taxon>Bacteria</taxon>
        <taxon>Candidatus Tayloriibacteriota</taxon>
    </lineage>
</organism>
<sequence>MKFETYQPTQEEGAKAEDMMTPEQKAMSEQREKEFNERVQAVLPGEHAGYFKDMETKHFDPEKGVGSLFTEIKDLQSLLDKTIDQRGNLDGDDREKFIAMGVKPEALMTFCRYLEVETPGEVGVSSVKDLSPDTRVKVIRTKQGAPCSLVVEGQNLPTTKFGTIIIGPNEKGKKSDDPEPSTREMIWTVHPGLPVRPATQDIWPEGSEITIQDVIDKLGNDVFVNVKKVEAKA</sequence>
<feature type="region of interest" description="Disordered" evidence="1">
    <location>
        <begin position="1"/>
        <end position="36"/>
    </location>
</feature>
<gene>
    <name evidence="2" type="ORF">A2849_03075</name>
</gene>
<feature type="compositionally biased region" description="Polar residues" evidence="1">
    <location>
        <begin position="1"/>
        <end position="10"/>
    </location>
</feature>
<accession>A0A1G2M9I0</accession>
<comment type="caution">
    <text evidence="2">The sequence shown here is derived from an EMBL/GenBank/DDBJ whole genome shotgun (WGS) entry which is preliminary data.</text>
</comment>
<protein>
    <submittedName>
        <fullName evidence="2">Uncharacterized protein</fullName>
    </submittedName>
</protein>
<name>A0A1G2M9I0_9BACT</name>
<dbReference type="Proteomes" id="UP000178121">
    <property type="component" value="Unassembled WGS sequence"/>
</dbReference>
<proteinExistence type="predicted"/>
<reference evidence="2 3" key="1">
    <citation type="journal article" date="2016" name="Nat. Commun.">
        <title>Thousands of microbial genomes shed light on interconnected biogeochemical processes in an aquifer system.</title>
        <authorList>
            <person name="Anantharaman K."/>
            <person name="Brown C.T."/>
            <person name="Hug L.A."/>
            <person name="Sharon I."/>
            <person name="Castelle C.J."/>
            <person name="Probst A.J."/>
            <person name="Thomas B.C."/>
            <person name="Singh A."/>
            <person name="Wilkins M.J."/>
            <person name="Karaoz U."/>
            <person name="Brodie E.L."/>
            <person name="Williams K.H."/>
            <person name="Hubbard S.S."/>
            <person name="Banfield J.F."/>
        </authorList>
    </citation>
    <scope>NUCLEOTIDE SEQUENCE [LARGE SCALE GENOMIC DNA]</scope>
</reference>
<evidence type="ECO:0000313" key="3">
    <source>
        <dbReference type="Proteomes" id="UP000178121"/>
    </source>
</evidence>
<feature type="compositionally biased region" description="Basic and acidic residues" evidence="1">
    <location>
        <begin position="26"/>
        <end position="36"/>
    </location>
</feature>
<dbReference type="EMBL" id="MHRI01000028">
    <property type="protein sequence ID" value="OHA20565.1"/>
    <property type="molecule type" value="Genomic_DNA"/>
</dbReference>
<evidence type="ECO:0000313" key="2">
    <source>
        <dbReference type="EMBL" id="OHA20565.1"/>
    </source>
</evidence>
<dbReference type="AlphaFoldDB" id="A0A1G2M9I0"/>